<feature type="region of interest" description="Disordered" evidence="2">
    <location>
        <begin position="522"/>
        <end position="560"/>
    </location>
</feature>
<dbReference type="Gene3D" id="3.30.519.10">
    <property type="entry name" value="Guanine Nucleotide Dissociation Inhibitor, domain 2"/>
    <property type="match status" value="1"/>
</dbReference>
<accession>A0A401G9W8</accession>
<dbReference type="OrthoDB" id="9446342at2759"/>
<dbReference type="RefSeq" id="XP_027609871.1">
    <property type="nucleotide sequence ID" value="XM_027754070.1"/>
</dbReference>
<name>A0A401G9W8_9APHY</name>
<dbReference type="PRINTS" id="PR00891">
    <property type="entry name" value="RABGDIREP"/>
</dbReference>
<sequence>MEVDAIVIGTGLTESIAAAALSKAGYSIAHIDANPYYGGDDASLTLDELVEWADRRSTASGLQDAYQSAQLAKFTSIIRSPSVPSQSRQYSLSLAPSIIPSVGPLIGTLITSGVSRYGGFKLLERVAIFDAPGRVKPVPGSKEDVFKDKELSLLDKRRLMRFLMFAGGDFEGKTELEGNEQTPFIAFLHDKFSLDNQTAGAIAFALAFCMSDTDPTLPALQRVRQYLRSAGRYGSSPFLVGHYGGIGEIAQGFCRTAAVNGATYILGRPISTVSSLSDPEPSSSSGKRCNIELEGLAEQLHSDLVLSGPDYITPPLLSREGPATITSCNSYAIARCIAIIDYPISFSTTGPSGENELTASADIAAPTGEPDEVQEEISNPVVDTALLVFPPSSLPDGSANVAAQVLITGEGSMSTPKDKWVLYISLPLLDAEARTQTAEHLLRPYVDATLSLTTRPSDCDAPHALFTLFYIQQPPTSSPSVEAHSALLLTPPCAPLMSERGDSAATEAETMFWKAVGALKAAGRRPRAKDGEEAGRDEARDVGAFWPPLDAAADETGDDW</sequence>
<reference evidence="3 4" key="1">
    <citation type="journal article" date="2018" name="Sci. Rep.">
        <title>Genome sequence of the cauliflower mushroom Sparassis crispa (Hanabiratake) and its association with beneficial usage.</title>
        <authorList>
            <person name="Kiyama R."/>
            <person name="Furutani Y."/>
            <person name="Kawaguchi K."/>
            <person name="Nakanishi T."/>
        </authorList>
    </citation>
    <scope>NUCLEOTIDE SEQUENCE [LARGE SCALE GENOMIC DNA]</scope>
</reference>
<dbReference type="SUPFAM" id="SSF51905">
    <property type="entry name" value="FAD/NAD(P)-binding domain"/>
    <property type="match status" value="1"/>
</dbReference>
<protein>
    <submittedName>
        <fullName evidence="3">Rab proteins geranylgeranyltransferase component A</fullName>
    </submittedName>
</protein>
<keyword evidence="4" id="KW-1185">Reference proteome</keyword>
<dbReference type="GO" id="GO:0007264">
    <property type="term" value="P:small GTPase-mediated signal transduction"/>
    <property type="evidence" value="ECO:0007669"/>
    <property type="project" value="InterPro"/>
</dbReference>
<proteinExistence type="inferred from homology"/>
<dbReference type="GO" id="GO:0005968">
    <property type="term" value="C:Rab-protein geranylgeranyltransferase complex"/>
    <property type="evidence" value="ECO:0007669"/>
    <property type="project" value="TreeGrafter"/>
</dbReference>
<dbReference type="PANTHER" id="PTHR11787">
    <property type="entry name" value="RAB GDP-DISSOCIATION INHIBITOR"/>
    <property type="match status" value="1"/>
</dbReference>
<dbReference type="InterPro" id="IPR018203">
    <property type="entry name" value="GDP_dissociation_inhibitor"/>
</dbReference>
<gene>
    <name evidence="3" type="ORF">SCP_0201550</name>
</gene>
<dbReference type="STRING" id="139825.A0A401G9W8"/>
<dbReference type="PANTHER" id="PTHR11787:SF4">
    <property type="entry name" value="CHM, RAB ESCORT PROTEIN 1"/>
    <property type="match status" value="1"/>
</dbReference>
<dbReference type="Pfam" id="PF00996">
    <property type="entry name" value="GDI"/>
    <property type="match status" value="1"/>
</dbReference>
<dbReference type="Gene3D" id="3.50.50.60">
    <property type="entry name" value="FAD/NAD(P)-binding domain"/>
    <property type="match status" value="1"/>
</dbReference>
<organism evidence="3 4">
    <name type="scientific">Sparassis crispa</name>
    <dbReference type="NCBI Taxonomy" id="139825"/>
    <lineage>
        <taxon>Eukaryota</taxon>
        <taxon>Fungi</taxon>
        <taxon>Dikarya</taxon>
        <taxon>Basidiomycota</taxon>
        <taxon>Agaricomycotina</taxon>
        <taxon>Agaricomycetes</taxon>
        <taxon>Polyporales</taxon>
        <taxon>Sparassidaceae</taxon>
        <taxon>Sparassis</taxon>
    </lineage>
</organism>
<dbReference type="AlphaFoldDB" id="A0A401G9W8"/>
<keyword evidence="3" id="KW-0808">Transferase</keyword>
<dbReference type="Gene3D" id="1.10.405.10">
    <property type="entry name" value="Guanine Nucleotide Dissociation Inhibitor, domain 1"/>
    <property type="match status" value="1"/>
</dbReference>
<dbReference type="Proteomes" id="UP000287166">
    <property type="component" value="Unassembled WGS sequence"/>
</dbReference>
<dbReference type="GeneID" id="38775875"/>
<dbReference type="InterPro" id="IPR036188">
    <property type="entry name" value="FAD/NAD-bd_sf"/>
</dbReference>
<evidence type="ECO:0000256" key="1">
    <source>
        <dbReference type="ARBA" id="ARBA00005593"/>
    </source>
</evidence>
<dbReference type="GO" id="GO:0005092">
    <property type="term" value="F:GDP-dissociation inhibitor activity"/>
    <property type="evidence" value="ECO:0007669"/>
    <property type="project" value="InterPro"/>
</dbReference>
<comment type="caution">
    <text evidence="3">The sequence shown here is derived from an EMBL/GenBank/DDBJ whole genome shotgun (WGS) entry which is preliminary data.</text>
</comment>
<evidence type="ECO:0000313" key="3">
    <source>
        <dbReference type="EMBL" id="GBE78958.1"/>
    </source>
</evidence>
<dbReference type="EMBL" id="BFAD01000002">
    <property type="protein sequence ID" value="GBE78958.1"/>
    <property type="molecule type" value="Genomic_DNA"/>
</dbReference>
<evidence type="ECO:0000313" key="4">
    <source>
        <dbReference type="Proteomes" id="UP000287166"/>
    </source>
</evidence>
<dbReference type="GO" id="GO:0016740">
    <property type="term" value="F:transferase activity"/>
    <property type="evidence" value="ECO:0007669"/>
    <property type="project" value="UniProtKB-KW"/>
</dbReference>
<comment type="similarity">
    <text evidence="1">Belongs to the Rab GDI family.</text>
</comment>
<dbReference type="GO" id="GO:0016192">
    <property type="term" value="P:vesicle-mediated transport"/>
    <property type="evidence" value="ECO:0007669"/>
    <property type="project" value="TreeGrafter"/>
</dbReference>
<evidence type="ECO:0000256" key="2">
    <source>
        <dbReference type="SAM" id="MobiDB-lite"/>
    </source>
</evidence>
<dbReference type="InParanoid" id="A0A401G9W8"/>
<dbReference type="GO" id="GO:0005829">
    <property type="term" value="C:cytosol"/>
    <property type="evidence" value="ECO:0007669"/>
    <property type="project" value="TreeGrafter"/>
</dbReference>
<dbReference type="GO" id="GO:0005634">
    <property type="term" value="C:nucleus"/>
    <property type="evidence" value="ECO:0007669"/>
    <property type="project" value="TreeGrafter"/>
</dbReference>
<feature type="compositionally biased region" description="Basic and acidic residues" evidence="2">
    <location>
        <begin position="528"/>
        <end position="541"/>
    </location>
</feature>